<dbReference type="EMBL" id="JAINUG010000006">
    <property type="protein sequence ID" value="KAJ8416332.1"/>
    <property type="molecule type" value="Genomic_DNA"/>
</dbReference>
<evidence type="ECO:0000313" key="3">
    <source>
        <dbReference type="Proteomes" id="UP001221898"/>
    </source>
</evidence>
<feature type="compositionally biased region" description="Basic and acidic residues" evidence="1">
    <location>
        <begin position="56"/>
        <end position="78"/>
    </location>
</feature>
<comment type="caution">
    <text evidence="2">The sequence shown here is derived from an EMBL/GenBank/DDBJ whole genome shotgun (WGS) entry which is preliminary data.</text>
</comment>
<evidence type="ECO:0000256" key="1">
    <source>
        <dbReference type="SAM" id="MobiDB-lite"/>
    </source>
</evidence>
<gene>
    <name evidence="2" type="ORF">AAFF_G00356200</name>
</gene>
<name>A0AAD7T9C0_9TELE</name>
<feature type="region of interest" description="Disordered" evidence="1">
    <location>
        <begin position="1"/>
        <end position="84"/>
    </location>
</feature>
<protein>
    <submittedName>
        <fullName evidence="2">Uncharacterized protein</fullName>
    </submittedName>
</protein>
<proteinExistence type="predicted"/>
<dbReference type="AlphaFoldDB" id="A0AAD7T9C0"/>
<feature type="compositionally biased region" description="Polar residues" evidence="1">
    <location>
        <begin position="1"/>
        <end position="10"/>
    </location>
</feature>
<sequence length="84" mass="9071">MPHFQHTNAQRQRERAEPAKGGADGGDSEAPSCLEGPVVAVPPERGTQRGLQRRQGAGDERHGPQTTERRGESDREDSAPGDDQ</sequence>
<accession>A0AAD7T9C0</accession>
<organism evidence="2 3">
    <name type="scientific">Aldrovandia affinis</name>
    <dbReference type="NCBI Taxonomy" id="143900"/>
    <lineage>
        <taxon>Eukaryota</taxon>
        <taxon>Metazoa</taxon>
        <taxon>Chordata</taxon>
        <taxon>Craniata</taxon>
        <taxon>Vertebrata</taxon>
        <taxon>Euteleostomi</taxon>
        <taxon>Actinopterygii</taxon>
        <taxon>Neopterygii</taxon>
        <taxon>Teleostei</taxon>
        <taxon>Notacanthiformes</taxon>
        <taxon>Halosauridae</taxon>
        <taxon>Aldrovandia</taxon>
    </lineage>
</organism>
<keyword evidence="3" id="KW-1185">Reference proteome</keyword>
<evidence type="ECO:0000313" key="2">
    <source>
        <dbReference type="EMBL" id="KAJ8416332.1"/>
    </source>
</evidence>
<reference evidence="2" key="1">
    <citation type="journal article" date="2023" name="Science">
        <title>Genome structures resolve the early diversification of teleost fishes.</title>
        <authorList>
            <person name="Parey E."/>
            <person name="Louis A."/>
            <person name="Montfort J."/>
            <person name="Bouchez O."/>
            <person name="Roques C."/>
            <person name="Iampietro C."/>
            <person name="Lluch J."/>
            <person name="Castinel A."/>
            <person name="Donnadieu C."/>
            <person name="Desvignes T."/>
            <person name="Floi Bucao C."/>
            <person name="Jouanno E."/>
            <person name="Wen M."/>
            <person name="Mejri S."/>
            <person name="Dirks R."/>
            <person name="Jansen H."/>
            <person name="Henkel C."/>
            <person name="Chen W.J."/>
            <person name="Zahm M."/>
            <person name="Cabau C."/>
            <person name="Klopp C."/>
            <person name="Thompson A.W."/>
            <person name="Robinson-Rechavi M."/>
            <person name="Braasch I."/>
            <person name="Lecointre G."/>
            <person name="Bobe J."/>
            <person name="Postlethwait J.H."/>
            <person name="Berthelot C."/>
            <person name="Roest Crollius H."/>
            <person name="Guiguen Y."/>
        </authorList>
    </citation>
    <scope>NUCLEOTIDE SEQUENCE</scope>
    <source>
        <strain evidence="2">NC1722</strain>
    </source>
</reference>
<dbReference type="Proteomes" id="UP001221898">
    <property type="component" value="Unassembled WGS sequence"/>
</dbReference>